<evidence type="ECO:0000256" key="1">
    <source>
        <dbReference type="SAM" id="Phobius"/>
    </source>
</evidence>
<accession>A0A098EBY2</accession>
<organism evidence="2">
    <name type="scientific">groundwater metagenome</name>
    <dbReference type="NCBI Taxonomy" id="717931"/>
    <lineage>
        <taxon>unclassified sequences</taxon>
        <taxon>metagenomes</taxon>
        <taxon>ecological metagenomes</taxon>
    </lineage>
</organism>
<dbReference type="Pfam" id="PF09136">
    <property type="entry name" value="Glucodextran_B"/>
    <property type="match status" value="2"/>
</dbReference>
<dbReference type="AlphaFoldDB" id="A0A098EBY2"/>
<sequence>MVKRKIFILTLIISLSLIYLSLAFTVNDSPIKVEILQDGKINFFYNNVDEIFQDDCIISIKYFLDKNEGYGHRISSLEQNLGNSYEVLERNNESITLKAGNLTINQKVTYINGTDFFTIEWNITNIANKSIKNISFFHGADMAVAGTDFYDYGVYNSNNKALYAKDSGYVVGLVPLPDFIPDEFDIDKYSNVWNHIIEGKLYNKTSYWGDPAIAFWWRKEELKANKIWIIKVNWKFNEDNEIPEINYSVNPKINFVNESFSIQANASEFVFWQIKIFNESGVLFYYNSSGNSTSLNWNYSEIGNFTIEIAATDNAGNTKIVNDSIKIIQRQQLFLNVTKPLNNSITNNRTIIVEGFTNALNVSINGFIANVSNGNFSFALNLTEGNNTINVTARDYLGNENSTTLKAILDTSIPLFIIEPLNNTTTNNRTILIKGITKANGNVTNGNFTTNTTTGNFSFYLNLSEGNNILNITARDSLGNVNSTTLKVILDTKIPLTILEPLNNTLTNNKTILIRGITKANGNLSVNENFTTNTTTGNFSFYLNLTEGNNILNITARDYLGNTNSTTLSVILDTEAPKIIWINYSSTIRIYKTFRFALNITDNVNLTYASAKMMLDDITENLFIYFVDGYYIVNVEPTRTGDWILNIKACDSVGNCNESSFGFYAYRETSEDTTTKGPSTTPTTQPQVQPAIQNTTNETNETNIIEDSLKIIDDESNTIGVVTFNITKDKYFDAAHLRFVNGTIFYESESYEKRLFNGRGVIVFWNNNTGDWTKDKNRLEVSNGKVGEDINEILERVSNERKEEIERYKSVEIIEPLINQSEEKVKIEILEDITKDKIFETEVRDKEGNLIKDKYIEITLPNGEKIKVKTDEKGKVKLMSKDGKIEQMKEIKLKIPENLEERKVFELEIRDENGELLKNKTVSIKLPNGQSLIVETDENGKVKLQYKRGSFAAIETQKQEFEFRWYYLLPLFLIPLLLYLVLKEDVILSYEFYKKLKKEKKLREIEKYGKKYMLKKYSGEVNDIKVIFVDSESEEDVAKKLKLRILK</sequence>
<dbReference type="EMBL" id="CCXY01000235">
    <property type="protein sequence ID" value="CEG13019.1"/>
    <property type="molecule type" value="Genomic_DNA"/>
</dbReference>
<gene>
    <name evidence="2" type="ORF">MSIBF_A310003</name>
</gene>
<proteinExistence type="predicted"/>
<protein>
    <recommendedName>
        <fullName evidence="3">Bacterial Ig-like domain-containing protein</fullName>
    </recommendedName>
</protein>
<dbReference type="Gene3D" id="2.60.40.10">
    <property type="entry name" value="Immunoglobulins"/>
    <property type="match status" value="3"/>
</dbReference>
<keyword evidence="1" id="KW-0472">Membrane</keyword>
<keyword evidence="1" id="KW-1133">Transmembrane helix</keyword>
<dbReference type="InterPro" id="IPR013783">
    <property type="entry name" value="Ig-like_fold"/>
</dbReference>
<keyword evidence="1" id="KW-0812">Transmembrane</keyword>
<evidence type="ECO:0000313" key="2">
    <source>
        <dbReference type="EMBL" id="CEG13019.1"/>
    </source>
</evidence>
<feature type="transmembrane region" description="Helical" evidence="1">
    <location>
        <begin position="965"/>
        <end position="982"/>
    </location>
</feature>
<name>A0A098EBY2_9ZZZZ</name>
<evidence type="ECO:0008006" key="3">
    <source>
        <dbReference type="Google" id="ProtNLM"/>
    </source>
</evidence>
<reference evidence="2" key="1">
    <citation type="submission" date="2014-09" db="EMBL/GenBank/DDBJ databases">
        <authorList>
            <person name="Probst J Alexander"/>
        </authorList>
    </citation>
    <scope>NUCLEOTIDE SEQUENCE</scope>
</reference>